<comment type="caution">
    <text evidence="3">The sequence shown here is derived from an EMBL/GenBank/DDBJ whole genome shotgun (WGS) entry which is preliminary data.</text>
</comment>
<protein>
    <submittedName>
        <fullName evidence="3">Amidohydrolase family protein</fullName>
    </submittedName>
</protein>
<organism evidence="3 4">
    <name type="scientific">Solimonas terrae</name>
    <dbReference type="NCBI Taxonomy" id="1396819"/>
    <lineage>
        <taxon>Bacteria</taxon>
        <taxon>Pseudomonadati</taxon>
        <taxon>Pseudomonadota</taxon>
        <taxon>Gammaproteobacteria</taxon>
        <taxon>Nevskiales</taxon>
        <taxon>Nevskiaceae</taxon>
        <taxon>Solimonas</taxon>
    </lineage>
</organism>
<dbReference type="GO" id="GO:0019748">
    <property type="term" value="P:secondary metabolic process"/>
    <property type="evidence" value="ECO:0007669"/>
    <property type="project" value="TreeGrafter"/>
</dbReference>
<dbReference type="EMBL" id="JAAMOW010000012">
    <property type="protein sequence ID" value="NGY06999.1"/>
    <property type="molecule type" value="Genomic_DNA"/>
</dbReference>
<keyword evidence="3" id="KW-0378">Hydrolase</keyword>
<sequence>MSTSSQISAPQPYPAALAPFAGQINDIDSHECTPIQNWTEEFGAAIGPLRDACLPIANQHAGRPAGAAMPPPLIDDQPIDAQTVWQRKMEYAPGAFEFRRRLRVLDLTGVRRQILFPGAAGVFAHGLINKADDPTVFKSITSDRRGYGTRMVDLYNDWCARQSREQDRVRPAAILVGDNPAELHERLRRIVDSGVRAVMISPDTPPGGMSPAHPDLDPVWALAASAGCPILAHIAISENFLRTMTWREAPDFEGWKVGGEFSLDPWTLSTIHFAVQNYVTTMVMGGVFQRHPKLAFGCAEFTGHWVGPMAENLDRWHLNSPFPSNKAERPLKRMPSEFLRENLRVMSFDFEPVGDYIKRYGLEEVYCYASDFPHHEGGKDPMNRFLVSLEGHSPDTVRRFFVENGKTLLPD</sequence>
<dbReference type="PANTHER" id="PTHR21240:SF28">
    <property type="entry name" value="ISO-OROTATE DECARBOXYLASE (EUROFUNG)"/>
    <property type="match status" value="1"/>
</dbReference>
<dbReference type="GO" id="GO:0016831">
    <property type="term" value="F:carboxy-lyase activity"/>
    <property type="evidence" value="ECO:0007669"/>
    <property type="project" value="InterPro"/>
</dbReference>
<dbReference type="AlphaFoldDB" id="A0A6M2BYW3"/>
<dbReference type="PANTHER" id="PTHR21240">
    <property type="entry name" value="2-AMINO-3-CARBOXYLMUCONATE-6-SEMIALDEHYDE DECARBOXYLASE"/>
    <property type="match status" value="1"/>
</dbReference>
<dbReference type="RefSeq" id="WP_166261618.1">
    <property type="nucleotide sequence ID" value="NZ_JAAMOW010000012.1"/>
</dbReference>
<evidence type="ECO:0000259" key="2">
    <source>
        <dbReference type="Pfam" id="PF04909"/>
    </source>
</evidence>
<evidence type="ECO:0000313" key="4">
    <source>
        <dbReference type="Proteomes" id="UP000472676"/>
    </source>
</evidence>
<dbReference type="InterPro" id="IPR006680">
    <property type="entry name" value="Amidohydro-rel"/>
</dbReference>
<name>A0A6M2BYW3_9GAMM</name>
<accession>A0A6M2BYW3</accession>
<dbReference type="Pfam" id="PF04909">
    <property type="entry name" value="Amidohydro_2"/>
    <property type="match status" value="1"/>
</dbReference>
<dbReference type="InterPro" id="IPR032465">
    <property type="entry name" value="ACMSD"/>
</dbReference>
<keyword evidence="4" id="KW-1185">Reference proteome</keyword>
<keyword evidence="1" id="KW-0456">Lyase</keyword>
<dbReference type="GO" id="GO:0016787">
    <property type="term" value="F:hydrolase activity"/>
    <property type="evidence" value="ECO:0007669"/>
    <property type="project" value="UniProtKB-KW"/>
</dbReference>
<dbReference type="InterPro" id="IPR032466">
    <property type="entry name" value="Metal_Hydrolase"/>
</dbReference>
<dbReference type="SUPFAM" id="SSF51556">
    <property type="entry name" value="Metallo-dependent hydrolases"/>
    <property type="match status" value="1"/>
</dbReference>
<gene>
    <name evidence="3" type="ORF">G7Y85_19670</name>
</gene>
<feature type="domain" description="Amidohydrolase-related" evidence="2">
    <location>
        <begin position="152"/>
        <end position="408"/>
    </location>
</feature>
<reference evidence="3 4" key="1">
    <citation type="journal article" date="2014" name="Int. J. Syst. Evol. Microbiol.">
        <title>Solimonas terrae sp. nov., isolated from soil.</title>
        <authorList>
            <person name="Kim S.J."/>
            <person name="Moon J.Y."/>
            <person name="Weon H.Y."/>
            <person name="Ahn J.H."/>
            <person name="Chen W.M."/>
            <person name="Kwon S.W."/>
        </authorList>
    </citation>
    <scope>NUCLEOTIDE SEQUENCE [LARGE SCALE GENOMIC DNA]</scope>
    <source>
        <strain evidence="3 4">KIS83-12</strain>
    </source>
</reference>
<dbReference type="Gene3D" id="3.20.20.140">
    <property type="entry name" value="Metal-dependent hydrolases"/>
    <property type="match status" value="1"/>
</dbReference>
<dbReference type="GO" id="GO:0005737">
    <property type="term" value="C:cytoplasm"/>
    <property type="evidence" value="ECO:0007669"/>
    <property type="project" value="TreeGrafter"/>
</dbReference>
<evidence type="ECO:0000313" key="3">
    <source>
        <dbReference type="EMBL" id="NGY06999.1"/>
    </source>
</evidence>
<proteinExistence type="predicted"/>
<evidence type="ECO:0000256" key="1">
    <source>
        <dbReference type="ARBA" id="ARBA00023239"/>
    </source>
</evidence>
<dbReference type="Proteomes" id="UP000472676">
    <property type="component" value="Unassembled WGS sequence"/>
</dbReference>